<evidence type="ECO:0000313" key="1">
    <source>
        <dbReference type="EMBL" id="SCE92286.1"/>
    </source>
</evidence>
<sequence>MDDDAGRRPTTRDRTVRRLRVASLWADAAVVVATVSGREDISASAGALSTTFRCAAELLEGPSQR</sequence>
<gene>
    <name evidence="1" type="ORF">GA0070618_1937</name>
</gene>
<dbReference type="InParanoid" id="A0A1C4W7T7"/>
<protein>
    <submittedName>
        <fullName evidence="1">Uncharacterized protein</fullName>
    </submittedName>
</protein>
<organism evidence="1 2">
    <name type="scientific">Micromonospora echinospora</name>
    <name type="common">Micromonospora purpurea</name>
    <dbReference type="NCBI Taxonomy" id="1877"/>
    <lineage>
        <taxon>Bacteria</taxon>
        <taxon>Bacillati</taxon>
        <taxon>Actinomycetota</taxon>
        <taxon>Actinomycetes</taxon>
        <taxon>Micromonosporales</taxon>
        <taxon>Micromonosporaceae</taxon>
        <taxon>Micromonospora</taxon>
    </lineage>
</organism>
<keyword evidence="2" id="KW-1185">Reference proteome</keyword>
<dbReference type="AlphaFoldDB" id="A0A1C4W7T7"/>
<accession>A0A1C4W7T7</accession>
<name>A0A1C4W7T7_MICEC</name>
<reference evidence="2" key="1">
    <citation type="submission" date="2016-06" db="EMBL/GenBank/DDBJ databases">
        <authorList>
            <person name="Varghese N."/>
            <person name="Submissions Spin"/>
        </authorList>
    </citation>
    <scope>NUCLEOTIDE SEQUENCE [LARGE SCALE GENOMIC DNA]</scope>
    <source>
        <strain evidence="2">DSM 43816</strain>
    </source>
</reference>
<dbReference type="Proteomes" id="UP000198253">
    <property type="component" value="Chromosome I"/>
</dbReference>
<evidence type="ECO:0000313" key="2">
    <source>
        <dbReference type="Proteomes" id="UP000198253"/>
    </source>
</evidence>
<proteinExistence type="predicted"/>
<dbReference type="EMBL" id="LT607413">
    <property type="protein sequence ID" value="SCE92286.1"/>
    <property type="molecule type" value="Genomic_DNA"/>
</dbReference>